<gene>
    <name evidence="1" type="ORF">QJ522_14420</name>
</gene>
<comment type="caution">
    <text evidence="1">The sequence shown here is derived from an EMBL/GenBank/DDBJ whole genome shotgun (WGS) entry which is preliminary data.</text>
</comment>
<sequence length="173" mass="19860">MRKSNTVVLTAVAVAFAGIVVAAFCLPVPTSWLFRFLQWHIEGKRVRIFCETDHEALLKACRELSAQMPKGGREAHVYEVGVFSGRSLPRPIRALRPREVIVNEDGTVTLSMFSGWHPFGVWASPEGYEGQRPQEAQRKLVEGLWYYDEDYRWAPDQLDKWIDAQIERNRAAR</sequence>
<organism evidence="1 2">
    <name type="scientific">Anaerobaca lacustris</name>
    <dbReference type="NCBI Taxonomy" id="3044600"/>
    <lineage>
        <taxon>Bacteria</taxon>
        <taxon>Pseudomonadati</taxon>
        <taxon>Planctomycetota</taxon>
        <taxon>Phycisphaerae</taxon>
        <taxon>Sedimentisphaerales</taxon>
        <taxon>Anaerobacaceae</taxon>
        <taxon>Anaerobaca</taxon>
    </lineage>
</organism>
<dbReference type="EMBL" id="JASCXX010000018">
    <property type="protein sequence ID" value="MDI6450251.1"/>
    <property type="molecule type" value="Genomic_DNA"/>
</dbReference>
<name>A0AAW6U2A6_9BACT</name>
<proteinExistence type="predicted"/>
<accession>A0AAW6U2A6</accession>
<evidence type="ECO:0000313" key="1">
    <source>
        <dbReference type="EMBL" id="MDI6450251.1"/>
    </source>
</evidence>
<dbReference type="AlphaFoldDB" id="A0AAW6U2A6"/>
<reference evidence="1" key="1">
    <citation type="submission" date="2023-05" db="EMBL/GenBank/DDBJ databases">
        <title>Anaerotaeda fermentans gen. nov., sp. nov., a novel anaerobic planctomycete of the new family within the order Sedimentisphaerales isolated from Taman Peninsula, Russia.</title>
        <authorList>
            <person name="Khomyakova M.A."/>
            <person name="Merkel A.Y."/>
            <person name="Slobodkin A.I."/>
        </authorList>
    </citation>
    <scope>NUCLEOTIDE SEQUENCE</scope>
    <source>
        <strain evidence="1">M17dextr</strain>
    </source>
</reference>
<dbReference type="Proteomes" id="UP001431776">
    <property type="component" value="Unassembled WGS sequence"/>
</dbReference>
<keyword evidence="2" id="KW-1185">Reference proteome</keyword>
<evidence type="ECO:0000313" key="2">
    <source>
        <dbReference type="Proteomes" id="UP001431776"/>
    </source>
</evidence>
<dbReference type="RefSeq" id="WP_349245661.1">
    <property type="nucleotide sequence ID" value="NZ_JASCXX010000018.1"/>
</dbReference>
<protein>
    <submittedName>
        <fullName evidence="1">Uncharacterized protein</fullName>
    </submittedName>
</protein>